<sequence>MIDFGLSTIGGESRKDQGTQGYKSPEIINNMNYSYEADCEKWFTAKHHELNEFFEYFSKPIIFTDWSDKRQIPDVSQFVLTQLKDT</sequence>
<evidence type="ECO:0000313" key="3">
    <source>
        <dbReference type="WBParaSite" id="jg8585"/>
    </source>
</evidence>
<dbReference type="Proteomes" id="UP000887574">
    <property type="component" value="Unplaced"/>
</dbReference>
<evidence type="ECO:0000313" key="2">
    <source>
        <dbReference type="Proteomes" id="UP000887574"/>
    </source>
</evidence>
<protein>
    <submittedName>
        <fullName evidence="3">Protein kinase domain-containing protein</fullName>
    </submittedName>
</protein>
<accession>A0A915EQ11</accession>
<proteinExistence type="predicted"/>
<name>A0A915EQ11_9BILA</name>
<dbReference type="AlphaFoldDB" id="A0A915EQ11"/>
<keyword evidence="2" id="KW-1185">Reference proteome</keyword>
<evidence type="ECO:0000256" key="1">
    <source>
        <dbReference type="SAM" id="MobiDB-lite"/>
    </source>
</evidence>
<dbReference type="Gene3D" id="1.10.510.10">
    <property type="entry name" value="Transferase(Phosphotransferase) domain 1"/>
    <property type="match status" value="1"/>
</dbReference>
<dbReference type="InterPro" id="IPR011009">
    <property type="entry name" value="Kinase-like_dom_sf"/>
</dbReference>
<feature type="region of interest" description="Disordered" evidence="1">
    <location>
        <begin position="1"/>
        <end position="23"/>
    </location>
</feature>
<organism evidence="2 3">
    <name type="scientific">Ditylenchus dipsaci</name>
    <dbReference type="NCBI Taxonomy" id="166011"/>
    <lineage>
        <taxon>Eukaryota</taxon>
        <taxon>Metazoa</taxon>
        <taxon>Ecdysozoa</taxon>
        <taxon>Nematoda</taxon>
        <taxon>Chromadorea</taxon>
        <taxon>Rhabditida</taxon>
        <taxon>Tylenchina</taxon>
        <taxon>Tylenchomorpha</taxon>
        <taxon>Sphaerularioidea</taxon>
        <taxon>Anguinidae</taxon>
        <taxon>Anguininae</taxon>
        <taxon>Ditylenchus</taxon>
    </lineage>
</organism>
<reference evidence="3" key="1">
    <citation type="submission" date="2022-11" db="UniProtKB">
        <authorList>
            <consortium name="WormBaseParasite"/>
        </authorList>
    </citation>
    <scope>IDENTIFICATION</scope>
</reference>
<dbReference type="WBParaSite" id="jg8585">
    <property type="protein sequence ID" value="jg8585"/>
    <property type="gene ID" value="jg8585"/>
</dbReference>
<dbReference type="SUPFAM" id="SSF56112">
    <property type="entry name" value="Protein kinase-like (PK-like)"/>
    <property type="match status" value="1"/>
</dbReference>